<dbReference type="KEGG" id="vg:24724489"/>
<sequence>MALTKANKNVMSPNVPTLQSFKLGGVALTKTDLFKTTTGELYYWDGEVPHKVEPNTEPKSEGVGYGKWIMFTKTYSSLFYTGGSVVKGDIIQFGDTKYKATAPTDITPNSSPEDYGYNFVEVGSMLYTPSDNIDNFSGSITDKILKALKAYGKAYLPKGEYLFNKPLLIEEDAYIYGAGKGITKVVWAGAHKPSIPDVVGRVGVFDVSNKNASYTLQGLSFSTNTNIDAYVNVLRGFVKSDNCVFNSGSKYPVVKNSSREHNGYDSLNGEMSTTNCEIYTTNGVTAYGKGGIFYKEENKTKSEVHNCILDCSDYYETCVGFGHTSFTKNTVRDSNSPYYNLPVYYLQTDTEWSVTSGQLTIDRNYIKGTGVLSFSPARFDNQPCVVMVICSSGIVPKVNGEPMQELRPTVFTADVSHFTSLTLNVTDNGSLYRCTVLSKKSQAKMYVAYADYQECSNNKFLNVNRAMTSGIDARNIVMKGNYTLGGRCLTVDTVSYRPSEFVFEHNVATTDVSGNIFEVSIDNAWITGSSVDIKGNQFLYCGYFDRNNTAIAINTATLPNSIMSGVNVDGNTFIGLPSRAVRVTSGVCVIGTNYHDSVASLDSVSIYQASTGGKIIFSTSQTKVIDTSEFTYNNGFGTYILKQTGTINITLPSKVYHQTEWYEGKIVVSSKDVSLKFTTKASSATINGESSATLTGKLIYNVYNTGDNNFIVE</sequence>
<keyword evidence="4" id="KW-0946">Virion</keyword>
<dbReference type="GO" id="GO:0098994">
    <property type="term" value="P:symbiont entry into host cell via disruption of host cell envelope"/>
    <property type="evidence" value="ECO:0007669"/>
    <property type="project" value="UniProtKB-KW"/>
</dbReference>
<keyword evidence="3" id="KW-1227">Viral tail protein</keyword>
<evidence type="ECO:0000256" key="6">
    <source>
        <dbReference type="ARBA" id="ARBA00035731"/>
    </source>
</evidence>
<dbReference type="SUPFAM" id="SSF51126">
    <property type="entry name" value="Pectin lyase-like"/>
    <property type="match status" value="1"/>
</dbReference>
<gene>
    <name evidence="7" type="ORF">PM85_0023</name>
</gene>
<evidence type="ECO:0000256" key="2">
    <source>
        <dbReference type="ARBA" id="ARBA00022717"/>
    </source>
</evidence>
<dbReference type="GeneID" id="24724489"/>
<name>A0A0F6NYB3_9CAUD</name>
<proteinExistence type="predicted"/>
<accession>A0A0F6NYB3</accession>
<evidence type="ECO:0000313" key="7">
    <source>
        <dbReference type="EMBL" id="AIW03131.1"/>
    </source>
</evidence>
<protein>
    <submittedName>
        <fullName evidence="7">T7 tail fiber protein</fullName>
    </submittedName>
</protein>
<dbReference type="Gene3D" id="2.160.20.10">
    <property type="entry name" value="Single-stranded right-handed beta-helix, Pectin lyase-like"/>
    <property type="match status" value="1"/>
</dbReference>
<dbReference type="Proteomes" id="UP000204171">
    <property type="component" value="Segment"/>
</dbReference>
<dbReference type="Gene3D" id="2.10.10.80">
    <property type="match status" value="1"/>
</dbReference>
<evidence type="ECO:0000313" key="8">
    <source>
        <dbReference type="Proteomes" id="UP000204171"/>
    </source>
</evidence>
<comment type="subcellular location">
    <subcellularLocation>
        <location evidence="1">Virion</location>
    </subcellularLocation>
</comment>
<dbReference type="GO" id="GO:0098015">
    <property type="term" value="C:virus tail"/>
    <property type="evidence" value="ECO:0007669"/>
    <property type="project" value="UniProtKB-KW"/>
</dbReference>
<reference evidence="7 8" key="1">
    <citation type="submission" date="2014-10" db="EMBL/GenBank/DDBJ databases">
        <title>Prtoeus mirabilis bacteriophage PM 85.</title>
        <authorList>
            <person name="Shedko E.D."/>
            <person name="Morozova V.V."/>
            <person name="Tupikin A.E."/>
            <person name="Kabilov M.R."/>
            <person name="Kurilshikov A.M."/>
            <person name="Babkin I.V."/>
            <person name="Tikunova N.V."/>
        </authorList>
    </citation>
    <scope>NUCLEOTIDE SEQUENCE [LARGE SCALE GENOMIC DNA]</scope>
</reference>
<keyword evidence="5" id="KW-1160">Virus entry into host cell</keyword>
<evidence type="ECO:0000256" key="5">
    <source>
        <dbReference type="ARBA" id="ARBA00023296"/>
    </source>
</evidence>
<dbReference type="InterPro" id="IPR011050">
    <property type="entry name" value="Pectin_lyase_fold/virulence"/>
</dbReference>
<organism evidence="7 8">
    <name type="scientific">Proteus phage PM 85</name>
    <dbReference type="NCBI Taxonomy" id="1560283"/>
    <lineage>
        <taxon>Viruses</taxon>
        <taxon>Duplodnaviria</taxon>
        <taxon>Heunggongvirae</taxon>
        <taxon>Uroviricota</taxon>
        <taxon>Caudoviricetes</taxon>
        <taxon>Autographivirales</taxon>
        <taxon>Autosignataviridae</taxon>
        <taxon>Molineuxvirinae</taxon>
        <taxon>Acadevirus</taxon>
        <taxon>Acadevirus PM85</taxon>
    </lineage>
</organism>
<evidence type="ECO:0000256" key="1">
    <source>
        <dbReference type="ARBA" id="ARBA00004328"/>
    </source>
</evidence>
<keyword evidence="6" id="KW-1238">Degradation of host capsule during virus entry</keyword>
<keyword evidence="8" id="KW-1185">Reference proteome</keyword>
<keyword evidence="2" id="KW-1235">Degradation of host cell envelope components during virus entry</keyword>
<dbReference type="OrthoDB" id="521at10239"/>
<dbReference type="GO" id="GO:0098996">
    <property type="term" value="P:symbiont entry into host cell via disruption of host cell glycocalyx"/>
    <property type="evidence" value="ECO:0007669"/>
    <property type="project" value="UniProtKB-KW"/>
</dbReference>
<evidence type="ECO:0000256" key="4">
    <source>
        <dbReference type="ARBA" id="ARBA00022844"/>
    </source>
</evidence>
<dbReference type="EMBL" id="KM819695">
    <property type="protein sequence ID" value="AIW03131.1"/>
    <property type="molecule type" value="Genomic_DNA"/>
</dbReference>
<dbReference type="InterPro" id="IPR012334">
    <property type="entry name" value="Pectin_lyas_fold"/>
</dbReference>
<dbReference type="RefSeq" id="YP_009152055.1">
    <property type="nucleotide sequence ID" value="NC_027379.1"/>
</dbReference>
<evidence type="ECO:0000256" key="3">
    <source>
        <dbReference type="ARBA" id="ARBA00022732"/>
    </source>
</evidence>